<dbReference type="PANTHER" id="PTHR12058:SF0">
    <property type="entry name" value="ACTIN-RELATED PROTEIN 2_3 COMPLEX SUBUNIT 2"/>
    <property type="match status" value="1"/>
</dbReference>
<comment type="function">
    <text evidence="6">Functions as actin-binding component of the Arp2/3 complex which is involved in regulation of actin polymerization and together with an activating nucleation-promoting factor (NPF) mediates the formation of branched actin networks.</text>
</comment>
<evidence type="ECO:0000256" key="1">
    <source>
        <dbReference type="ARBA" id="ARBA00004245"/>
    </source>
</evidence>
<evidence type="ECO:0000256" key="2">
    <source>
        <dbReference type="ARBA" id="ARBA00007192"/>
    </source>
</evidence>
<comment type="caution">
    <text evidence="7">The sequence shown here is derived from an EMBL/GenBank/DDBJ whole genome shotgun (WGS) entry which is preliminary data.</text>
</comment>
<name>A0A448X768_9PLAT</name>
<dbReference type="GO" id="GO:0034314">
    <property type="term" value="P:Arp2/3 complex-mediated actin nucleation"/>
    <property type="evidence" value="ECO:0007669"/>
    <property type="project" value="InterPro"/>
</dbReference>
<dbReference type="Pfam" id="PF04045">
    <property type="entry name" value="P34-Arc"/>
    <property type="match status" value="1"/>
</dbReference>
<sequence>MIFLEIHNRVVEEILLSKFENARQMMKHEKFDYTLADFDGAIYRLHSMSNDKSKILLDFTVKFFKDLQKHGVDEVHIFLTIFQVLKREYGENLCENPQPKCSVSLIFDLERLPEDYISLSTKAALLKRNCFAAVFEKYFEFQARAEEVNDSKRAVIHYRDDETL</sequence>
<dbReference type="GO" id="GO:0030041">
    <property type="term" value="P:actin filament polymerization"/>
    <property type="evidence" value="ECO:0007669"/>
    <property type="project" value="InterPro"/>
</dbReference>
<accession>A0A448X768</accession>
<evidence type="ECO:0000256" key="4">
    <source>
        <dbReference type="ARBA" id="ARBA00023203"/>
    </source>
</evidence>
<keyword evidence="5 6" id="KW-0206">Cytoskeleton</keyword>
<comment type="subunit">
    <text evidence="6">Component of the Arp2/3 complex.</text>
</comment>
<dbReference type="GO" id="GO:0005885">
    <property type="term" value="C:Arp2/3 protein complex"/>
    <property type="evidence" value="ECO:0007669"/>
    <property type="project" value="InterPro"/>
</dbReference>
<comment type="subcellular location">
    <subcellularLocation>
        <location evidence="1 6">Cytoplasm</location>
        <location evidence="1 6">Cytoskeleton</location>
    </subcellularLocation>
</comment>
<evidence type="ECO:0000256" key="5">
    <source>
        <dbReference type="ARBA" id="ARBA00023212"/>
    </source>
</evidence>
<organism evidence="7 8">
    <name type="scientific">Protopolystoma xenopodis</name>
    <dbReference type="NCBI Taxonomy" id="117903"/>
    <lineage>
        <taxon>Eukaryota</taxon>
        <taxon>Metazoa</taxon>
        <taxon>Spiralia</taxon>
        <taxon>Lophotrochozoa</taxon>
        <taxon>Platyhelminthes</taxon>
        <taxon>Monogenea</taxon>
        <taxon>Polyopisthocotylea</taxon>
        <taxon>Polystomatidea</taxon>
        <taxon>Polystomatidae</taxon>
        <taxon>Protopolystoma</taxon>
    </lineage>
</organism>
<evidence type="ECO:0000256" key="6">
    <source>
        <dbReference type="RuleBase" id="RU364015"/>
    </source>
</evidence>
<evidence type="ECO:0000313" key="8">
    <source>
        <dbReference type="Proteomes" id="UP000784294"/>
    </source>
</evidence>
<evidence type="ECO:0000256" key="3">
    <source>
        <dbReference type="ARBA" id="ARBA00022490"/>
    </source>
</evidence>
<keyword evidence="3 6" id="KW-0963">Cytoplasm</keyword>
<dbReference type="InterPro" id="IPR007188">
    <property type="entry name" value="ARPC2"/>
</dbReference>
<dbReference type="GO" id="GO:0005200">
    <property type="term" value="F:structural constituent of cytoskeleton"/>
    <property type="evidence" value="ECO:0007669"/>
    <property type="project" value="TreeGrafter"/>
</dbReference>
<proteinExistence type="inferred from homology"/>
<dbReference type="InterPro" id="IPR034666">
    <property type="entry name" value="ARPC2/4"/>
</dbReference>
<dbReference type="PANTHER" id="PTHR12058">
    <property type="entry name" value="ARP2/3 COMPLEX 34 KDA SUBUNIT"/>
    <property type="match status" value="1"/>
</dbReference>
<comment type="similarity">
    <text evidence="2 6">Belongs to the ARPC2 family.</text>
</comment>
<reference evidence="7" key="1">
    <citation type="submission" date="2018-11" db="EMBL/GenBank/DDBJ databases">
        <authorList>
            <consortium name="Pathogen Informatics"/>
        </authorList>
    </citation>
    <scope>NUCLEOTIDE SEQUENCE</scope>
</reference>
<dbReference type="FunFam" id="3.30.1460.20:FF:000004">
    <property type="entry name" value="Arp2/3 complex 34 kDa subunit"/>
    <property type="match status" value="1"/>
</dbReference>
<dbReference type="OrthoDB" id="148331at2759"/>
<dbReference type="SUPFAM" id="SSF69645">
    <property type="entry name" value="Arp2/3 complex subunits"/>
    <property type="match status" value="1"/>
</dbReference>
<keyword evidence="8" id="KW-1185">Reference proteome</keyword>
<dbReference type="AlphaFoldDB" id="A0A448X768"/>
<dbReference type="Gene3D" id="3.30.1460.20">
    <property type="match status" value="1"/>
</dbReference>
<protein>
    <recommendedName>
        <fullName evidence="6">Arp2/3 complex 34 kDa subunit</fullName>
    </recommendedName>
</protein>
<evidence type="ECO:0000313" key="7">
    <source>
        <dbReference type="EMBL" id="VEL29841.1"/>
    </source>
</evidence>
<keyword evidence="4 6" id="KW-0009">Actin-binding</keyword>
<dbReference type="EMBL" id="CAAALY010106708">
    <property type="protein sequence ID" value="VEL29841.1"/>
    <property type="molecule type" value="Genomic_DNA"/>
</dbReference>
<gene>
    <name evidence="7" type="ORF">PXEA_LOCUS23281</name>
</gene>
<dbReference type="Proteomes" id="UP000784294">
    <property type="component" value="Unassembled WGS sequence"/>
</dbReference>
<dbReference type="GO" id="GO:0051015">
    <property type="term" value="F:actin filament binding"/>
    <property type="evidence" value="ECO:0007669"/>
    <property type="project" value="TreeGrafter"/>
</dbReference>